<accession>A0A098CY49</accession>
<dbReference type="Proteomes" id="UP000181969">
    <property type="component" value="Unassembled WGS sequence"/>
</dbReference>
<reference evidence="1 2" key="1">
    <citation type="submission" date="2016-10" db="EMBL/GenBank/DDBJ databases">
        <authorList>
            <person name="de Groot N.N."/>
        </authorList>
    </citation>
    <scope>NUCLEOTIDE SEQUENCE [LARGE SCALE GENOMIC DNA]</scope>
    <source>
        <strain evidence="1 2">M79</strain>
    </source>
</reference>
<name>A0A098CY49_9LACT</name>
<dbReference type="OrthoDB" id="9871782at2"/>
<evidence type="ECO:0000313" key="1">
    <source>
        <dbReference type="EMBL" id="SFL61772.1"/>
    </source>
</evidence>
<dbReference type="AlphaFoldDB" id="A0A098CY49"/>
<gene>
    <name evidence="1" type="ORF">SAMN05216438_1324</name>
</gene>
<evidence type="ECO:0000313" key="2">
    <source>
        <dbReference type="Proteomes" id="UP000181969"/>
    </source>
</evidence>
<protein>
    <submittedName>
        <fullName evidence="1">Uncharacterized protein</fullName>
    </submittedName>
</protein>
<organism evidence="1 2">
    <name type="scientific">Lactococcus garvieae</name>
    <dbReference type="NCBI Taxonomy" id="1363"/>
    <lineage>
        <taxon>Bacteria</taxon>
        <taxon>Bacillati</taxon>
        <taxon>Bacillota</taxon>
        <taxon>Bacilli</taxon>
        <taxon>Lactobacillales</taxon>
        <taxon>Streptococcaceae</taxon>
        <taxon>Lactococcus</taxon>
    </lineage>
</organism>
<proteinExistence type="predicted"/>
<dbReference type="RefSeq" id="WP_040087802.1">
    <property type="nucleotide sequence ID" value="NZ_CAXVJC010000013.1"/>
</dbReference>
<dbReference type="EMBL" id="FOTJ01000032">
    <property type="protein sequence ID" value="SFL61772.1"/>
    <property type="molecule type" value="Genomic_DNA"/>
</dbReference>
<sequence length="107" mass="12215">MATKKNFGKTTTDNPALAFLGNLEEKKENGTVTKEDTNNIDYEKKIQELERKLAETQTAAETKSERVQLLVYPSVLKGLDDIAKKETKSRNEIANRIFKKYIDEYNG</sequence>